<dbReference type="Proteomes" id="UP000294558">
    <property type="component" value="Unassembled WGS sequence"/>
</dbReference>
<feature type="transmembrane region" description="Helical" evidence="1">
    <location>
        <begin position="87"/>
        <end position="106"/>
    </location>
</feature>
<name>A0A4R7HYW9_9ACTN</name>
<evidence type="ECO:0000256" key="1">
    <source>
        <dbReference type="SAM" id="Phobius"/>
    </source>
</evidence>
<dbReference type="OrthoDB" id="5244612at2"/>
<gene>
    <name evidence="2" type="ORF">BDK89_2022</name>
</gene>
<feature type="transmembrane region" description="Helical" evidence="1">
    <location>
        <begin position="144"/>
        <end position="167"/>
    </location>
</feature>
<proteinExistence type="predicted"/>
<dbReference type="RefSeq" id="WP_133868813.1">
    <property type="nucleotide sequence ID" value="NZ_SOAU01000001.1"/>
</dbReference>
<keyword evidence="1" id="KW-1133">Transmembrane helix</keyword>
<dbReference type="EMBL" id="SOAU01000001">
    <property type="protein sequence ID" value="TDT16432.1"/>
    <property type="molecule type" value="Genomic_DNA"/>
</dbReference>
<accession>A0A4R7HYW9</accession>
<evidence type="ECO:0008006" key="4">
    <source>
        <dbReference type="Google" id="ProtNLM"/>
    </source>
</evidence>
<comment type="caution">
    <text evidence="2">The sequence shown here is derived from an EMBL/GenBank/DDBJ whole genome shotgun (WGS) entry which is preliminary data.</text>
</comment>
<sequence>MTSSQRSVADRPLLGGPRSRAPRWLRAVIALGALAAGLFSAALLLSDRAPGVLRTVLGPRIERLWNRVDLAGRPAELAGEAASQPDAVVHVVLWAVVTVLAVLTLWSWRATPFVVVAVAASSLVIELGQGVWSDTRAVERSDMAANLLGTGIGAAVAIAVMGLWSALGSLTSRSTEI</sequence>
<dbReference type="AlphaFoldDB" id="A0A4R7HYW9"/>
<protein>
    <recommendedName>
        <fullName evidence="4">VanZ like protein</fullName>
    </recommendedName>
</protein>
<evidence type="ECO:0000313" key="2">
    <source>
        <dbReference type="EMBL" id="TDT16432.1"/>
    </source>
</evidence>
<feature type="transmembrane region" description="Helical" evidence="1">
    <location>
        <begin position="24"/>
        <end position="45"/>
    </location>
</feature>
<keyword evidence="3" id="KW-1185">Reference proteome</keyword>
<organism evidence="2 3">
    <name type="scientific">Ilumatobacter fluminis</name>
    <dbReference type="NCBI Taxonomy" id="467091"/>
    <lineage>
        <taxon>Bacteria</taxon>
        <taxon>Bacillati</taxon>
        <taxon>Actinomycetota</taxon>
        <taxon>Acidimicrobiia</taxon>
        <taxon>Acidimicrobiales</taxon>
        <taxon>Ilumatobacteraceae</taxon>
        <taxon>Ilumatobacter</taxon>
    </lineage>
</organism>
<evidence type="ECO:0000313" key="3">
    <source>
        <dbReference type="Proteomes" id="UP000294558"/>
    </source>
</evidence>
<keyword evidence="1" id="KW-0472">Membrane</keyword>
<keyword evidence="1" id="KW-0812">Transmembrane</keyword>
<reference evidence="2 3" key="1">
    <citation type="submission" date="2019-03" db="EMBL/GenBank/DDBJ databases">
        <title>Sequencing the genomes of 1000 actinobacteria strains.</title>
        <authorList>
            <person name="Klenk H.-P."/>
        </authorList>
    </citation>
    <scope>NUCLEOTIDE SEQUENCE [LARGE SCALE GENOMIC DNA]</scope>
    <source>
        <strain evidence="2 3">DSM 18936</strain>
    </source>
</reference>
<feature type="transmembrane region" description="Helical" evidence="1">
    <location>
        <begin position="113"/>
        <end position="132"/>
    </location>
</feature>